<evidence type="ECO:0000313" key="4">
    <source>
        <dbReference type="Proteomes" id="UP001180845"/>
    </source>
</evidence>
<dbReference type="InterPro" id="IPR036165">
    <property type="entry name" value="YefM-like_sf"/>
</dbReference>
<dbReference type="RefSeq" id="WP_310269665.1">
    <property type="nucleotide sequence ID" value="NZ_JAVDXW010000001.1"/>
</dbReference>
<dbReference type="Proteomes" id="UP001180845">
    <property type="component" value="Unassembled WGS sequence"/>
</dbReference>
<dbReference type="AlphaFoldDB" id="A0AAE4CKQ4"/>
<dbReference type="SUPFAM" id="SSF143120">
    <property type="entry name" value="YefM-like"/>
    <property type="match status" value="1"/>
</dbReference>
<feature type="region of interest" description="Disordered" evidence="2">
    <location>
        <begin position="1"/>
        <end position="23"/>
    </location>
</feature>
<accession>A0AAE4CKQ4</accession>
<comment type="caution">
    <text evidence="3">The sequence shown here is derived from an EMBL/GenBank/DDBJ whole genome shotgun (WGS) entry which is preliminary data.</text>
</comment>
<evidence type="ECO:0000256" key="2">
    <source>
        <dbReference type="SAM" id="MobiDB-lite"/>
    </source>
</evidence>
<keyword evidence="4" id="KW-1185">Reference proteome</keyword>
<feature type="compositionally biased region" description="Polar residues" evidence="2">
    <location>
        <begin position="8"/>
        <end position="18"/>
    </location>
</feature>
<proteinExistence type="inferred from homology"/>
<name>A0AAE4CKQ4_9ACTN</name>
<comment type="similarity">
    <text evidence="1">Belongs to the phD/YefM antitoxin family.</text>
</comment>
<organism evidence="3 4">
    <name type="scientific">Haloactinomyces albus</name>
    <dbReference type="NCBI Taxonomy" id="1352928"/>
    <lineage>
        <taxon>Bacteria</taxon>
        <taxon>Bacillati</taxon>
        <taxon>Actinomycetota</taxon>
        <taxon>Actinomycetes</taxon>
        <taxon>Actinopolysporales</taxon>
        <taxon>Actinopolysporaceae</taxon>
        <taxon>Haloactinomyces</taxon>
    </lineage>
</organism>
<evidence type="ECO:0000256" key="1">
    <source>
        <dbReference type="ARBA" id="ARBA00009981"/>
    </source>
</evidence>
<evidence type="ECO:0000313" key="3">
    <source>
        <dbReference type="EMBL" id="MDR7300611.1"/>
    </source>
</evidence>
<protein>
    <submittedName>
        <fullName evidence="3">Antitoxin (DNA-binding transcriptional repressor) of toxin-antitoxin stability system</fullName>
    </submittedName>
</protein>
<dbReference type="EMBL" id="JAVDXW010000001">
    <property type="protein sequence ID" value="MDR7300611.1"/>
    <property type="molecule type" value="Genomic_DNA"/>
</dbReference>
<reference evidence="3" key="1">
    <citation type="submission" date="2023-07" db="EMBL/GenBank/DDBJ databases">
        <title>Sequencing the genomes of 1000 actinobacteria strains.</title>
        <authorList>
            <person name="Klenk H.-P."/>
        </authorList>
    </citation>
    <scope>NUCLEOTIDE SEQUENCE</scope>
    <source>
        <strain evidence="3">DSM 45977</strain>
    </source>
</reference>
<gene>
    <name evidence="3" type="ORF">JOF55_000792</name>
</gene>
<sequence length="103" mass="11487">MRLETNDMRTMSEATRTGVSRLAQEAHAGRDIVLTSNSQPVAGVVSIDKLARMQHLDEVESDLRLLTLAWTRVLTDNGRHHRLEDVAAEFGVDLDTEDDESQA</sequence>